<dbReference type="PANTHER" id="PTHR47152:SF1">
    <property type="entry name" value="SLL1186 PROTEIN"/>
    <property type="match status" value="1"/>
</dbReference>
<organism evidence="2 3">
    <name type="scientific">Shackletoniella antarctica</name>
    <dbReference type="NCBI Taxonomy" id="268115"/>
    <lineage>
        <taxon>Bacteria</taxon>
        <taxon>Bacillati</taxon>
        <taxon>Cyanobacteriota</taxon>
        <taxon>Cyanophyceae</taxon>
        <taxon>Oculatellales</taxon>
        <taxon>Oculatellaceae</taxon>
        <taxon>Shackletoniella</taxon>
    </lineage>
</organism>
<evidence type="ECO:0000313" key="3">
    <source>
        <dbReference type="Proteomes" id="UP000249081"/>
    </source>
</evidence>
<dbReference type="PANTHER" id="PTHR47152">
    <property type="entry name" value="SLR2084 PROTEIN-RELATED"/>
    <property type="match status" value="1"/>
</dbReference>
<dbReference type="Gene3D" id="3.90.1570.10">
    <property type="entry name" value="tt1808, chain A"/>
    <property type="match status" value="1"/>
</dbReference>
<dbReference type="InterPro" id="IPR012296">
    <property type="entry name" value="Nuclease_put_TT1808"/>
</dbReference>
<reference evidence="3" key="1">
    <citation type="submission" date="2018-04" db="EMBL/GenBank/DDBJ databases">
        <authorList>
            <person name="Cornet L."/>
        </authorList>
    </citation>
    <scope>NUCLEOTIDE SEQUENCE [LARGE SCALE GENOMIC DNA]</scope>
</reference>
<reference evidence="2 3" key="2">
    <citation type="submission" date="2018-06" db="EMBL/GenBank/DDBJ databases">
        <title>Metagenomic assembly of (sub)arctic Cyanobacteria and their associated microbiome from non-axenic cultures.</title>
        <authorList>
            <person name="Baurain D."/>
        </authorList>
    </citation>
    <scope>NUCLEOTIDE SEQUENCE [LARGE SCALE GENOMIC DNA]</scope>
    <source>
        <strain evidence="2">ULC041bin1</strain>
    </source>
</reference>
<dbReference type="InterPro" id="IPR011335">
    <property type="entry name" value="Restrct_endonuc-II-like"/>
</dbReference>
<evidence type="ECO:0000259" key="1">
    <source>
        <dbReference type="Pfam" id="PF05685"/>
    </source>
</evidence>
<proteinExistence type="predicted"/>
<dbReference type="InterPro" id="IPR008538">
    <property type="entry name" value="Uma2"/>
</dbReference>
<dbReference type="CDD" id="cd06260">
    <property type="entry name" value="DUF820-like"/>
    <property type="match status" value="1"/>
</dbReference>
<accession>A0A2W4WRG0</accession>
<dbReference type="Proteomes" id="UP000249081">
    <property type="component" value="Unassembled WGS sequence"/>
</dbReference>
<sequence>MPLVNLVKIPIQTINLSPGSHLLIEDVTWEQYETLLEDLGEDRHIPRINYCNGTLELMAPLPAHERPRRIIADIVKALLDAQGRDWEDFGATTFKKLKRAGLEPDTCFYIQNAERARTLMRMDMASDPPPDLAIEADVTSKTTLDAYAILEVPEVWIYDNGKLTIYLLDNGDYQCSAESVVLPNFLIIELVPKLVAQAFATGTSTMLRALRQQLQSGELAL</sequence>
<evidence type="ECO:0000313" key="2">
    <source>
        <dbReference type="EMBL" id="PZO45777.1"/>
    </source>
</evidence>
<feature type="domain" description="Putative restriction endonuclease" evidence="1">
    <location>
        <begin position="29"/>
        <end position="174"/>
    </location>
</feature>
<dbReference type="SUPFAM" id="SSF52980">
    <property type="entry name" value="Restriction endonuclease-like"/>
    <property type="match status" value="1"/>
</dbReference>
<gene>
    <name evidence="2" type="ORF">DCF17_00035</name>
</gene>
<dbReference type="Pfam" id="PF05685">
    <property type="entry name" value="Uma2"/>
    <property type="match status" value="1"/>
</dbReference>
<name>A0A2W4WRG0_9CYAN</name>
<protein>
    <recommendedName>
        <fullName evidence="1">Putative restriction endonuclease domain-containing protein</fullName>
    </recommendedName>
</protein>
<comment type="caution">
    <text evidence="2">The sequence shown here is derived from an EMBL/GenBank/DDBJ whole genome shotgun (WGS) entry which is preliminary data.</text>
</comment>
<dbReference type="AlphaFoldDB" id="A0A2W4WRG0"/>
<dbReference type="EMBL" id="QBMN01000001">
    <property type="protein sequence ID" value="PZO45777.1"/>
    <property type="molecule type" value="Genomic_DNA"/>
</dbReference>